<dbReference type="InterPro" id="IPR016181">
    <property type="entry name" value="Acyl_CoA_acyltransferase"/>
</dbReference>
<keyword evidence="3" id="KW-1185">Reference proteome</keyword>
<reference evidence="3" key="1">
    <citation type="journal article" date="2023" name="Int. J. Syst. Evol. Microbiol.">
        <title>Mesoterricola silvestris gen. nov., sp. nov., Mesoterricola sediminis sp. nov., Geothrix oryzae sp. nov., Geothrix edaphica sp. nov., Geothrix rubra sp. nov., and Geothrix limicola sp. nov., six novel members of Acidobacteriota isolated from soils.</title>
        <authorList>
            <person name="Itoh H."/>
            <person name="Sugisawa Y."/>
            <person name="Mise K."/>
            <person name="Xu Z."/>
            <person name="Kuniyasu M."/>
            <person name="Ushijima N."/>
            <person name="Kawano K."/>
            <person name="Kobayashi E."/>
            <person name="Shiratori Y."/>
            <person name="Masuda Y."/>
            <person name="Senoo K."/>
        </authorList>
    </citation>
    <scope>NUCLEOTIDE SEQUENCE [LARGE SCALE GENOMIC DNA]</scope>
    <source>
        <strain evidence="3">W79</strain>
    </source>
</reference>
<feature type="domain" description="N-acetyltransferase" evidence="1">
    <location>
        <begin position="169"/>
        <end position="319"/>
    </location>
</feature>
<protein>
    <recommendedName>
        <fullName evidence="1">N-acetyltransferase domain-containing protein</fullName>
    </recommendedName>
</protein>
<dbReference type="PROSITE" id="PS51186">
    <property type="entry name" value="GNAT"/>
    <property type="match status" value="1"/>
</dbReference>
<dbReference type="InterPro" id="IPR038740">
    <property type="entry name" value="BioF2-like_GNAT_dom"/>
</dbReference>
<dbReference type="KEGG" id="msil:METEAL_03980"/>
<sequence length="335" mass="36497">MRPEFLRPGDPAWAAFLEGAPHDFYHLPAYVELCARMDGGEAAAFLATDGGRAMLMPLVLRPVPGGPWRDACAPYGYPCPLFRGEPSPEGVGAFLEAFAAAGAAAGLVSAFFRFHPLLPVPEGPFERFGTVVDHGQTVFLDLDLPPEELERQTRVNHRADARKLLAGGFRVEVDGWDRLGEFAGIYAETMAYRGSGAAYRFGAAYFRDLRACLGERLHLCMVVGPGGEAAAGGLFTNMDGLMQFHLAGTAAAFRRAGPAKLMLLAMRDQARAWGARRLHLGGGVGCAEDSLAFFKQGFSRLRSRFATYRMVLLPRVYRDLAGDRTGDFFPAYRHS</sequence>
<dbReference type="Proteomes" id="UP001238179">
    <property type="component" value="Chromosome"/>
</dbReference>
<evidence type="ECO:0000313" key="2">
    <source>
        <dbReference type="EMBL" id="BDU71224.1"/>
    </source>
</evidence>
<dbReference type="Pfam" id="PF13480">
    <property type="entry name" value="Acetyltransf_6"/>
    <property type="match status" value="1"/>
</dbReference>
<dbReference type="AlphaFoldDB" id="A0AA48K6W2"/>
<proteinExistence type="predicted"/>
<gene>
    <name evidence="2" type="ORF">METEAL_03980</name>
</gene>
<dbReference type="RefSeq" id="WP_316414109.1">
    <property type="nucleotide sequence ID" value="NZ_AP027080.1"/>
</dbReference>
<dbReference type="EMBL" id="AP027080">
    <property type="protein sequence ID" value="BDU71224.1"/>
    <property type="molecule type" value="Genomic_DNA"/>
</dbReference>
<organism evidence="2 3">
    <name type="scientific">Mesoterricola silvestris</name>
    <dbReference type="NCBI Taxonomy" id="2927979"/>
    <lineage>
        <taxon>Bacteria</taxon>
        <taxon>Pseudomonadati</taxon>
        <taxon>Acidobacteriota</taxon>
        <taxon>Holophagae</taxon>
        <taxon>Holophagales</taxon>
        <taxon>Holophagaceae</taxon>
        <taxon>Mesoterricola</taxon>
    </lineage>
</organism>
<evidence type="ECO:0000259" key="1">
    <source>
        <dbReference type="PROSITE" id="PS51186"/>
    </source>
</evidence>
<dbReference type="GO" id="GO:0016747">
    <property type="term" value="F:acyltransferase activity, transferring groups other than amino-acyl groups"/>
    <property type="evidence" value="ECO:0007669"/>
    <property type="project" value="InterPro"/>
</dbReference>
<dbReference type="InterPro" id="IPR000182">
    <property type="entry name" value="GNAT_dom"/>
</dbReference>
<dbReference type="Gene3D" id="3.40.630.30">
    <property type="match status" value="1"/>
</dbReference>
<evidence type="ECO:0000313" key="3">
    <source>
        <dbReference type="Proteomes" id="UP001238179"/>
    </source>
</evidence>
<dbReference type="SUPFAM" id="SSF55729">
    <property type="entry name" value="Acyl-CoA N-acyltransferases (Nat)"/>
    <property type="match status" value="1"/>
</dbReference>
<name>A0AA48K6W2_9BACT</name>
<accession>A0AA48K6W2</accession>